<dbReference type="Proteomes" id="UP000305539">
    <property type="component" value="Unassembled WGS sequence"/>
</dbReference>
<keyword evidence="1" id="KW-0812">Transmembrane</keyword>
<evidence type="ECO:0000256" key="1">
    <source>
        <dbReference type="SAM" id="Phobius"/>
    </source>
</evidence>
<dbReference type="SUPFAM" id="SSF103481">
    <property type="entry name" value="Multidrug resistance efflux transporter EmrE"/>
    <property type="match status" value="2"/>
</dbReference>
<protein>
    <recommendedName>
        <fullName evidence="2">EamA domain-containing protein</fullName>
    </recommendedName>
</protein>
<dbReference type="AlphaFoldDB" id="A0A4U1IFG5"/>
<feature type="transmembrane region" description="Helical" evidence="1">
    <location>
        <begin position="32"/>
        <end position="49"/>
    </location>
</feature>
<dbReference type="InterPro" id="IPR037185">
    <property type="entry name" value="EmrE-like"/>
</dbReference>
<keyword evidence="1" id="KW-1133">Transmembrane helix</keyword>
<dbReference type="InterPro" id="IPR000620">
    <property type="entry name" value="EamA_dom"/>
</dbReference>
<gene>
    <name evidence="3" type="ORF">FAZ69_02020</name>
</gene>
<keyword evidence="4" id="KW-1185">Reference proteome</keyword>
<accession>A0A4U1IFG5</accession>
<dbReference type="EMBL" id="SWJE01000001">
    <property type="protein sequence ID" value="TKC92476.1"/>
    <property type="molecule type" value="Genomic_DNA"/>
</dbReference>
<dbReference type="OrthoDB" id="9809509at2"/>
<dbReference type="GO" id="GO:0016020">
    <property type="term" value="C:membrane"/>
    <property type="evidence" value="ECO:0007669"/>
    <property type="project" value="InterPro"/>
</dbReference>
<dbReference type="PANTHER" id="PTHR12715:SF4">
    <property type="entry name" value="EAMA DOMAIN-CONTAINING PROTEIN"/>
    <property type="match status" value="1"/>
</dbReference>
<feature type="transmembrane region" description="Helical" evidence="1">
    <location>
        <begin position="55"/>
        <end position="76"/>
    </location>
</feature>
<reference evidence="3 4" key="1">
    <citation type="submission" date="2019-04" db="EMBL/GenBank/DDBJ databases">
        <title>Trinickia sp. 7GSK02, isolated from subtropical forest soil.</title>
        <authorList>
            <person name="Gao Z.-H."/>
            <person name="Qiu L.-H."/>
        </authorList>
    </citation>
    <scope>NUCLEOTIDE SEQUENCE [LARGE SCALE GENOMIC DNA]</scope>
    <source>
        <strain evidence="3 4">7GSK02</strain>
    </source>
</reference>
<feature type="domain" description="EamA" evidence="2">
    <location>
        <begin position="9"/>
        <end position="48"/>
    </location>
</feature>
<keyword evidence="1" id="KW-0472">Membrane</keyword>
<comment type="caution">
    <text evidence="3">The sequence shown here is derived from an EMBL/GenBank/DDBJ whole genome shotgun (WGS) entry which is preliminary data.</text>
</comment>
<feature type="transmembrane region" description="Helical" evidence="1">
    <location>
        <begin position="117"/>
        <end position="136"/>
    </location>
</feature>
<evidence type="ECO:0000259" key="2">
    <source>
        <dbReference type="Pfam" id="PF00892"/>
    </source>
</evidence>
<evidence type="ECO:0000313" key="4">
    <source>
        <dbReference type="Proteomes" id="UP000305539"/>
    </source>
</evidence>
<feature type="transmembrane region" description="Helical" evidence="1">
    <location>
        <begin position="6"/>
        <end position="25"/>
    </location>
</feature>
<organism evidence="3 4">
    <name type="scientific">Trinickia terrae</name>
    <dbReference type="NCBI Taxonomy" id="2571161"/>
    <lineage>
        <taxon>Bacteria</taxon>
        <taxon>Pseudomonadati</taxon>
        <taxon>Pseudomonadota</taxon>
        <taxon>Betaproteobacteria</taxon>
        <taxon>Burkholderiales</taxon>
        <taxon>Burkholderiaceae</taxon>
        <taxon>Trinickia</taxon>
    </lineage>
</organism>
<dbReference type="PANTHER" id="PTHR12715">
    <property type="entry name" value="TRANSPORTER, DRUG/METABOLITE EXPORTER FAMILY"/>
    <property type="match status" value="1"/>
</dbReference>
<dbReference type="Pfam" id="PF00892">
    <property type="entry name" value="EamA"/>
    <property type="match status" value="1"/>
</dbReference>
<evidence type="ECO:0000313" key="3">
    <source>
        <dbReference type="EMBL" id="TKC92476.1"/>
    </source>
</evidence>
<proteinExistence type="predicted"/>
<name>A0A4U1IFG5_9BURK</name>
<feature type="transmembrane region" description="Helical" evidence="1">
    <location>
        <begin position="88"/>
        <end position="111"/>
    </location>
</feature>
<dbReference type="InterPro" id="IPR052756">
    <property type="entry name" value="Alkyne_AA_exporter"/>
</dbReference>
<sequence length="140" mass="14128">MARSASPPSTSTLPIFTAIFATVFLRERFNRSGWYGSAFSLAGVAVIALGQPGGLLLGAGASLILGAAMCCAAYFAPGYFGAARAANFLYLTPAVATALSIVLSIVLPTALTGERPGPATLCGGLMAIAGVGFVALRGRR</sequence>